<comment type="caution">
    <text evidence="2">The sequence shown here is derived from an EMBL/GenBank/DDBJ whole genome shotgun (WGS) entry which is preliminary data.</text>
</comment>
<evidence type="ECO:0000313" key="3">
    <source>
        <dbReference type="Proteomes" id="UP001321760"/>
    </source>
</evidence>
<feature type="compositionally biased region" description="Polar residues" evidence="1">
    <location>
        <begin position="30"/>
        <end position="46"/>
    </location>
</feature>
<dbReference type="EMBL" id="MU865953">
    <property type="protein sequence ID" value="KAK4446934.1"/>
    <property type="molecule type" value="Genomic_DNA"/>
</dbReference>
<reference evidence="2" key="1">
    <citation type="journal article" date="2023" name="Mol. Phylogenet. Evol.">
        <title>Genome-scale phylogeny and comparative genomics of the fungal order Sordariales.</title>
        <authorList>
            <person name="Hensen N."/>
            <person name="Bonometti L."/>
            <person name="Westerberg I."/>
            <person name="Brannstrom I.O."/>
            <person name="Guillou S."/>
            <person name="Cros-Aarteil S."/>
            <person name="Calhoun S."/>
            <person name="Haridas S."/>
            <person name="Kuo A."/>
            <person name="Mondo S."/>
            <person name="Pangilinan J."/>
            <person name="Riley R."/>
            <person name="LaButti K."/>
            <person name="Andreopoulos B."/>
            <person name="Lipzen A."/>
            <person name="Chen C."/>
            <person name="Yan M."/>
            <person name="Daum C."/>
            <person name="Ng V."/>
            <person name="Clum A."/>
            <person name="Steindorff A."/>
            <person name="Ohm R.A."/>
            <person name="Martin F."/>
            <person name="Silar P."/>
            <person name="Natvig D.O."/>
            <person name="Lalanne C."/>
            <person name="Gautier V."/>
            <person name="Ament-Velasquez S.L."/>
            <person name="Kruys A."/>
            <person name="Hutchinson M.I."/>
            <person name="Powell A.J."/>
            <person name="Barry K."/>
            <person name="Miller A.N."/>
            <person name="Grigoriev I.V."/>
            <person name="Debuchy R."/>
            <person name="Gladieux P."/>
            <person name="Hiltunen Thoren M."/>
            <person name="Johannesson H."/>
        </authorList>
    </citation>
    <scope>NUCLEOTIDE SEQUENCE</scope>
    <source>
        <strain evidence="2">PSN243</strain>
    </source>
</reference>
<evidence type="ECO:0000313" key="2">
    <source>
        <dbReference type="EMBL" id="KAK4446934.1"/>
    </source>
</evidence>
<feature type="compositionally biased region" description="Acidic residues" evidence="1">
    <location>
        <begin position="331"/>
        <end position="340"/>
    </location>
</feature>
<protein>
    <submittedName>
        <fullName evidence="2">Uncharacterized protein</fullName>
    </submittedName>
</protein>
<feature type="region of interest" description="Disordered" evidence="1">
    <location>
        <begin position="1"/>
        <end position="79"/>
    </location>
</feature>
<feature type="region of interest" description="Disordered" evidence="1">
    <location>
        <begin position="324"/>
        <end position="348"/>
    </location>
</feature>
<organism evidence="2 3">
    <name type="scientific">Podospora aff. communis PSN243</name>
    <dbReference type="NCBI Taxonomy" id="3040156"/>
    <lineage>
        <taxon>Eukaryota</taxon>
        <taxon>Fungi</taxon>
        <taxon>Dikarya</taxon>
        <taxon>Ascomycota</taxon>
        <taxon>Pezizomycotina</taxon>
        <taxon>Sordariomycetes</taxon>
        <taxon>Sordariomycetidae</taxon>
        <taxon>Sordariales</taxon>
        <taxon>Podosporaceae</taxon>
        <taxon>Podospora</taxon>
    </lineage>
</organism>
<evidence type="ECO:0000256" key="1">
    <source>
        <dbReference type="SAM" id="MobiDB-lite"/>
    </source>
</evidence>
<keyword evidence="3" id="KW-1185">Reference proteome</keyword>
<dbReference type="Proteomes" id="UP001321760">
    <property type="component" value="Unassembled WGS sequence"/>
</dbReference>
<sequence length="348" mass="36960">MTTKMTSPAPNKRSYDSGNTTPRKRHRSSTHAASGNAQHANANATRTSHHTPNITTATTPNTGTITQMPSPPSTHSHHIPKPSQVLGLGTVVHCLEAPALTHIVSSIPEDELRTILTAYVSQSANASSTLAQKVATTYDATHVAEPKPTKHICFDDMVQDTIIAPLRRFAGDLDAAGLVALREVLQLPAGPWANVRLLHAQALPGESFATRADALVALVAICEFLAGEGMLEREKTRVLLDGPPPGEGPVGRAFVEICEGMTEVERSAVVRLTVVGGEKMRALVNMFHERGVMRGVVEGYKLLVKADGNVCVSAVAFGVHDMGEGEHQEDGENGEMDGDEGVSLIGPV</sequence>
<reference evidence="2" key="2">
    <citation type="submission" date="2023-05" db="EMBL/GenBank/DDBJ databases">
        <authorList>
            <consortium name="Lawrence Berkeley National Laboratory"/>
            <person name="Steindorff A."/>
            <person name="Hensen N."/>
            <person name="Bonometti L."/>
            <person name="Westerberg I."/>
            <person name="Brannstrom I.O."/>
            <person name="Guillou S."/>
            <person name="Cros-Aarteil S."/>
            <person name="Calhoun S."/>
            <person name="Haridas S."/>
            <person name="Kuo A."/>
            <person name="Mondo S."/>
            <person name="Pangilinan J."/>
            <person name="Riley R."/>
            <person name="Labutti K."/>
            <person name="Andreopoulos B."/>
            <person name="Lipzen A."/>
            <person name="Chen C."/>
            <person name="Yanf M."/>
            <person name="Daum C."/>
            <person name="Ng V."/>
            <person name="Clum A."/>
            <person name="Ohm R."/>
            <person name="Martin F."/>
            <person name="Silar P."/>
            <person name="Natvig D."/>
            <person name="Lalanne C."/>
            <person name="Gautier V."/>
            <person name="Ament-Velasquez S.L."/>
            <person name="Kruys A."/>
            <person name="Hutchinson M.I."/>
            <person name="Powell A.J."/>
            <person name="Barry K."/>
            <person name="Miller A.N."/>
            <person name="Grigoriev I.V."/>
            <person name="Debuchy R."/>
            <person name="Gladieux P."/>
            <person name="Thoren M.H."/>
            <person name="Johannesson H."/>
        </authorList>
    </citation>
    <scope>NUCLEOTIDE SEQUENCE</scope>
    <source>
        <strain evidence="2">PSN243</strain>
    </source>
</reference>
<gene>
    <name evidence="2" type="ORF">QBC34DRAFT_496521</name>
</gene>
<feature type="compositionally biased region" description="Low complexity" evidence="1">
    <location>
        <begin position="50"/>
        <end position="66"/>
    </location>
</feature>
<proteinExistence type="predicted"/>
<accession>A0AAV9GFL1</accession>
<name>A0AAV9GFL1_9PEZI</name>
<dbReference type="AlphaFoldDB" id="A0AAV9GFL1"/>